<feature type="compositionally biased region" description="Basic residues" evidence="1">
    <location>
        <begin position="90"/>
        <end position="107"/>
    </location>
</feature>
<gene>
    <name evidence="3" type="ORF">PCOR1329_LOCUS82901</name>
</gene>
<feature type="transmembrane region" description="Helical" evidence="2">
    <location>
        <begin position="116"/>
        <end position="134"/>
    </location>
</feature>
<evidence type="ECO:0000313" key="3">
    <source>
        <dbReference type="EMBL" id="CAK0908142.1"/>
    </source>
</evidence>
<keyword evidence="2" id="KW-0812">Transmembrane</keyword>
<organism evidence="3 4">
    <name type="scientific">Prorocentrum cordatum</name>
    <dbReference type="NCBI Taxonomy" id="2364126"/>
    <lineage>
        <taxon>Eukaryota</taxon>
        <taxon>Sar</taxon>
        <taxon>Alveolata</taxon>
        <taxon>Dinophyceae</taxon>
        <taxon>Prorocentrales</taxon>
        <taxon>Prorocentraceae</taxon>
        <taxon>Prorocentrum</taxon>
    </lineage>
</organism>
<keyword evidence="2" id="KW-1133">Transmembrane helix</keyword>
<feature type="compositionally biased region" description="Polar residues" evidence="1">
    <location>
        <begin position="1"/>
        <end position="10"/>
    </location>
</feature>
<feature type="compositionally biased region" description="Basic and acidic residues" evidence="1">
    <location>
        <begin position="34"/>
        <end position="43"/>
    </location>
</feature>
<feature type="region of interest" description="Disordered" evidence="1">
    <location>
        <begin position="67"/>
        <end position="107"/>
    </location>
</feature>
<keyword evidence="4" id="KW-1185">Reference proteome</keyword>
<proteinExistence type="predicted"/>
<dbReference type="EMBL" id="CAUYUJ010021963">
    <property type="protein sequence ID" value="CAK0908142.1"/>
    <property type="molecule type" value="Genomic_DNA"/>
</dbReference>
<evidence type="ECO:0000256" key="1">
    <source>
        <dbReference type="SAM" id="MobiDB-lite"/>
    </source>
</evidence>
<accession>A0ABN9Y6G6</accession>
<reference evidence="3" key="1">
    <citation type="submission" date="2023-10" db="EMBL/GenBank/DDBJ databases">
        <authorList>
            <person name="Chen Y."/>
            <person name="Shah S."/>
            <person name="Dougan E. K."/>
            <person name="Thang M."/>
            <person name="Chan C."/>
        </authorList>
    </citation>
    <scope>NUCLEOTIDE SEQUENCE [LARGE SCALE GENOMIC DNA]</scope>
</reference>
<evidence type="ECO:0000313" key="4">
    <source>
        <dbReference type="Proteomes" id="UP001189429"/>
    </source>
</evidence>
<sequence length="166" mass="18310">MMSKSRSGEPQTGAAAATPSRAAQRASWTGRGTEFAREKSDGWRRVRDARRPRGVYACLAQKDWHQRVSARRPDVPGAGEASCHTCTANRRGRPRHGRAARSRHVHRRWPGQRRRMCPALVALSCAFGFLVAVAGGHGPPPKAGIECSCFELERVIRRNSVQDTSV</sequence>
<feature type="compositionally biased region" description="Low complexity" evidence="1">
    <location>
        <begin position="11"/>
        <end position="27"/>
    </location>
</feature>
<evidence type="ECO:0000256" key="2">
    <source>
        <dbReference type="SAM" id="Phobius"/>
    </source>
</evidence>
<comment type="caution">
    <text evidence="3">The sequence shown here is derived from an EMBL/GenBank/DDBJ whole genome shotgun (WGS) entry which is preliminary data.</text>
</comment>
<dbReference type="Proteomes" id="UP001189429">
    <property type="component" value="Unassembled WGS sequence"/>
</dbReference>
<protein>
    <submittedName>
        <fullName evidence="3">Uncharacterized protein</fullName>
    </submittedName>
</protein>
<name>A0ABN9Y6G6_9DINO</name>
<feature type="region of interest" description="Disordered" evidence="1">
    <location>
        <begin position="1"/>
        <end position="43"/>
    </location>
</feature>
<keyword evidence="2" id="KW-0472">Membrane</keyword>